<reference evidence="4 5" key="1">
    <citation type="submission" date="2017-03" db="EMBL/GenBank/DDBJ databases">
        <title>Genomes of endolithic fungi from Antarctica.</title>
        <authorList>
            <person name="Coleine C."/>
            <person name="Masonjones S."/>
            <person name="Stajich J.E."/>
        </authorList>
    </citation>
    <scope>NUCLEOTIDE SEQUENCE [LARGE SCALE GENOMIC DNA]</scope>
    <source>
        <strain evidence="4 5">CCFEE 6315</strain>
    </source>
</reference>
<organism evidence="4 5">
    <name type="scientific">Salinomyces thailandicus</name>
    <dbReference type="NCBI Taxonomy" id="706561"/>
    <lineage>
        <taxon>Eukaryota</taxon>
        <taxon>Fungi</taxon>
        <taxon>Dikarya</taxon>
        <taxon>Ascomycota</taxon>
        <taxon>Pezizomycotina</taxon>
        <taxon>Dothideomycetes</taxon>
        <taxon>Dothideomycetidae</taxon>
        <taxon>Mycosphaerellales</taxon>
        <taxon>Teratosphaeriaceae</taxon>
        <taxon>Salinomyces</taxon>
    </lineage>
</organism>
<dbReference type="EMBL" id="NAJL01000008">
    <property type="protein sequence ID" value="TKA31326.1"/>
    <property type="molecule type" value="Genomic_DNA"/>
</dbReference>
<feature type="compositionally biased region" description="Basic and acidic residues" evidence="2">
    <location>
        <begin position="1348"/>
        <end position="1370"/>
    </location>
</feature>
<protein>
    <submittedName>
        <fullName evidence="4">Uncharacterized protein</fullName>
    </submittedName>
</protein>
<evidence type="ECO:0000313" key="4">
    <source>
        <dbReference type="EMBL" id="TKA31326.1"/>
    </source>
</evidence>
<dbReference type="Proteomes" id="UP000308549">
    <property type="component" value="Unassembled WGS sequence"/>
</dbReference>
<gene>
    <name evidence="4" type="ORF">B0A50_02171</name>
</gene>
<feature type="transmembrane region" description="Helical" evidence="3">
    <location>
        <begin position="1407"/>
        <end position="1429"/>
    </location>
</feature>
<comment type="caution">
    <text evidence="4">The sequence shown here is derived from an EMBL/GenBank/DDBJ whole genome shotgun (WGS) entry which is preliminary data.</text>
</comment>
<evidence type="ECO:0000313" key="5">
    <source>
        <dbReference type="Proteomes" id="UP000308549"/>
    </source>
</evidence>
<keyword evidence="5" id="KW-1185">Reference proteome</keyword>
<feature type="compositionally biased region" description="Basic and acidic residues" evidence="2">
    <location>
        <begin position="104"/>
        <end position="114"/>
    </location>
</feature>
<feature type="region of interest" description="Disordered" evidence="2">
    <location>
        <begin position="1321"/>
        <end position="1404"/>
    </location>
</feature>
<dbReference type="OrthoDB" id="3946750at2759"/>
<accession>A0A4U0UA54</accession>
<feature type="compositionally biased region" description="Basic and acidic residues" evidence="2">
    <location>
        <begin position="310"/>
        <end position="324"/>
    </location>
</feature>
<keyword evidence="3" id="KW-0472">Membrane</keyword>
<proteinExistence type="predicted"/>
<feature type="compositionally biased region" description="Polar residues" evidence="2">
    <location>
        <begin position="249"/>
        <end position="264"/>
    </location>
</feature>
<feature type="compositionally biased region" description="Basic and acidic residues" evidence="2">
    <location>
        <begin position="574"/>
        <end position="607"/>
    </location>
</feature>
<feature type="region of interest" description="Disordered" evidence="2">
    <location>
        <begin position="302"/>
        <end position="389"/>
    </location>
</feature>
<feature type="compositionally biased region" description="Polar residues" evidence="2">
    <location>
        <begin position="353"/>
        <end position="374"/>
    </location>
</feature>
<keyword evidence="1" id="KW-0175">Coiled coil</keyword>
<keyword evidence="3" id="KW-0812">Transmembrane</keyword>
<feature type="region of interest" description="Disordered" evidence="2">
    <location>
        <begin position="93"/>
        <end position="124"/>
    </location>
</feature>
<evidence type="ECO:0000256" key="2">
    <source>
        <dbReference type="SAM" id="MobiDB-lite"/>
    </source>
</evidence>
<feature type="coiled-coil region" evidence="1">
    <location>
        <begin position="473"/>
        <end position="520"/>
    </location>
</feature>
<name>A0A4U0UA54_9PEZI</name>
<sequence length="1454" mass="163185">MLRRASIAAAAAPASALQHRSLFGWGKGRYDDWASPLDPSYQRYARYHTLKSRAKLLKSLKRRSKFEWDVNQRPFFTPRHIRFASHWNSDRPGSPWNKYAQNQAKDRQDRRDQNPYDEAEGEGYELTQREKEWKERMEFMRKRIERDPYEAVFGKRFEPFWSPLVPSWMREQMGLPGWDREKVRGVSSKAGTPQKSDASMENLKKDLESKTVQAKHHSERVTEPAPVNAKRTSSEVWPGAKAEAAPKAVSSSTTSPQNFASYNATSWNSWSNKTRRTEWDSATGLVKRFEYDPISNRYVQIEGPQASTEAAERKLETAESEEYKNALAQQTPKSKGKEAAPPLPARSGDMRSLINTPSMAASRKSNLQSDTSRPSVPADGVPKTHSALANLPKDDLDLLTADNVRASMGKIKQQAAGASRSSTPTEKAAMKTRFDNTVSEHDAEVEDIIRDRELAKYDKRQRSASEWDQAEEAVLTERELQFLKEKKAKLLRDERGLYHIERVKKAIAKLDGQIGKVEARLRQEMAVSQEGVDAILERDDIDLEEKLGAISASTPSVRQHKPAAKLQTSLDRSAAADKETSTLRPAIDRLQRKPLEDLDDSAAHESTEPLSAPISNAVPQGWSDAADRLQADRVWRTTGKQPYPMAPRWIDDMNARKAAWKNSRPTPSQEEMEKKAKVEKANTLLEKEVAEQKVRMQAHEAKVKNEVKMDPIEKELSKLDSPSTFVTENKRIKQLESELLAAKSAAVHASTGKSAEAAIQGERKYIEKIRSLRTELDMAYKQSSFHADEYVQRIQGLEAELGKYKNSPILREHDIHGSTARMPATVKVASGNAGAREESSKYMEKIKGLRKELDMAFKQSAVQGEKHVERIRYLESELSKARKASSTLSKPAGLSQTAAAKTSAADTKIKEVQAEGDFDPKICKFAADSEKWYKQPSCPPQPSKLEIEQAEQRVKNQKVKEIYEKEYGVLGDRQHQNSETAWPRSIAAETTQAKSAATAKEATNVHDDVHLGKALAKHEKGADRYAYHEDGLAAEIDASVQAEQQAKLALQESESRKTQALMAPESSGKMRSTIAQELQPKKAQEAYGKKIVDDAMPKLIPTEISKKAVSKSENTPIEAGSGVQWEEWQEPPLYKVLAYDSGNDKFSTAETTANFFGNETAISIPEALSKLYQPARFVPHFAELQREGYQAIYGTRDLLVFKKVMSSSPAPAKQADAAFAQASLVDHGLIKPKENSMAEDAANYYEEYGSKSEKTYDPTSVENGKLMPYENAMAQEAAQAYDHARKYPPINPIDGTSGSTHITEVSTGNFASTTGFVNHDPVFSSEDSRSVMDDNGGATVEGATTELKSARDQEKEDEYKHYPRVRREEAVFSGSRRKWNDRQERHHRRSQQEQQRNRSHRKPGGGLVAWVFKVGVGAAAVSYVIGVAAEYSRQDRRERERWQQILEGKRGRLE</sequence>
<feature type="coiled-coil region" evidence="1">
    <location>
        <begin position="668"/>
        <end position="702"/>
    </location>
</feature>
<evidence type="ECO:0000256" key="1">
    <source>
        <dbReference type="SAM" id="Coils"/>
    </source>
</evidence>
<feature type="region of interest" description="Disordered" evidence="2">
    <location>
        <begin position="884"/>
        <end position="906"/>
    </location>
</feature>
<feature type="compositionally biased region" description="Low complexity" evidence="2">
    <location>
        <begin position="897"/>
        <end position="906"/>
    </location>
</feature>
<feature type="region of interest" description="Disordered" evidence="2">
    <location>
        <begin position="1050"/>
        <end position="1071"/>
    </location>
</feature>
<feature type="region of interest" description="Disordered" evidence="2">
    <location>
        <begin position="208"/>
        <end position="264"/>
    </location>
</feature>
<evidence type="ECO:0000256" key="3">
    <source>
        <dbReference type="SAM" id="Phobius"/>
    </source>
</evidence>
<keyword evidence="3" id="KW-1133">Transmembrane helix</keyword>
<feature type="region of interest" description="Disordered" evidence="2">
    <location>
        <begin position="552"/>
        <end position="622"/>
    </location>
</feature>